<proteinExistence type="predicted"/>
<sequence length="75" mass="8322">MTAYSSELLASISFDKIVVHAMGRKASVHRLFEAIHCSIIALCQIESNSSLVPAGQQQVIYFTKQQLCQPIMPEI</sequence>
<evidence type="ECO:0000313" key="1">
    <source>
        <dbReference type="EMBL" id="CAL1287812.1"/>
    </source>
</evidence>
<dbReference type="EMBL" id="CAXIEN010000222">
    <property type="protein sequence ID" value="CAL1287811.1"/>
    <property type="molecule type" value="Genomic_DNA"/>
</dbReference>
<name>A0AAV2AV43_9ARAC</name>
<gene>
    <name evidence="1" type="ORF">LARSCL_LOCUS15027</name>
</gene>
<accession>A0AAV2AV43</accession>
<comment type="caution">
    <text evidence="1">The sequence shown here is derived from an EMBL/GenBank/DDBJ whole genome shotgun (WGS) entry which is preliminary data.</text>
</comment>
<dbReference type="EMBL" id="CAXIEN010000222">
    <property type="protein sequence ID" value="CAL1287812.1"/>
    <property type="molecule type" value="Genomic_DNA"/>
</dbReference>
<evidence type="ECO:0000313" key="2">
    <source>
        <dbReference type="Proteomes" id="UP001497382"/>
    </source>
</evidence>
<dbReference type="Proteomes" id="UP001497382">
    <property type="component" value="Unassembled WGS sequence"/>
</dbReference>
<dbReference type="AlphaFoldDB" id="A0AAV2AV43"/>
<organism evidence="1 2">
    <name type="scientific">Larinioides sclopetarius</name>
    <dbReference type="NCBI Taxonomy" id="280406"/>
    <lineage>
        <taxon>Eukaryota</taxon>
        <taxon>Metazoa</taxon>
        <taxon>Ecdysozoa</taxon>
        <taxon>Arthropoda</taxon>
        <taxon>Chelicerata</taxon>
        <taxon>Arachnida</taxon>
        <taxon>Araneae</taxon>
        <taxon>Araneomorphae</taxon>
        <taxon>Entelegynae</taxon>
        <taxon>Araneoidea</taxon>
        <taxon>Araneidae</taxon>
        <taxon>Larinioides</taxon>
    </lineage>
</organism>
<protein>
    <submittedName>
        <fullName evidence="1">Uncharacterized protein</fullName>
    </submittedName>
</protein>
<keyword evidence="2" id="KW-1185">Reference proteome</keyword>
<reference evidence="1 2" key="1">
    <citation type="submission" date="2024-04" db="EMBL/GenBank/DDBJ databases">
        <authorList>
            <person name="Rising A."/>
            <person name="Reimegard J."/>
            <person name="Sonavane S."/>
            <person name="Akerstrom W."/>
            <person name="Nylinder S."/>
            <person name="Hedman E."/>
            <person name="Kallberg Y."/>
        </authorList>
    </citation>
    <scope>NUCLEOTIDE SEQUENCE [LARGE SCALE GENOMIC DNA]</scope>
</reference>